<evidence type="ECO:0000256" key="1">
    <source>
        <dbReference type="SAM" id="MobiDB-lite"/>
    </source>
</evidence>
<proteinExistence type="predicted"/>
<evidence type="ECO:0000313" key="2">
    <source>
        <dbReference type="EMBL" id="SGZ32719.1"/>
    </source>
</evidence>
<reference evidence="2 3" key="1">
    <citation type="submission" date="2016-11" db="EMBL/GenBank/DDBJ databases">
        <authorList>
            <person name="Jaros S."/>
            <person name="Januszkiewicz K."/>
            <person name="Wedrychowicz H."/>
        </authorList>
    </citation>
    <scope>NUCLEOTIDE SEQUENCE [LARGE SCALE GENOMIC DNA]</scope>
</reference>
<dbReference type="EMBL" id="FQNC01000118">
    <property type="protein sequence ID" value="SGZ32719.1"/>
    <property type="molecule type" value="Genomic_DNA"/>
</dbReference>
<organism evidence="2 3">
    <name type="scientific">Microbotryum silenes-dioicae</name>
    <dbReference type="NCBI Taxonomy" id="796604"/>
    <lineage>
        <taxon>Eukaryota</taxon>
        <taxon>Fungi</taxon>
        <taxon>Dikarya</taxon>
        <taxon>Basidiomycota</taxon>
        <taxon>Pucciniomycotina</taxon>
        <taxon>Microbotryomycetes</taxon>
        <taxon>Microbotryales</taxon>
        <taxon>Microbotryaceae</taxon>
        <taxon>Microbotryum</taxon>
    </lineage>
</organism>
<dbReference type="AlphaFoldDB" id="A0A2X0MTM3"/>
<gene>
    <name evidence="2" type="primary">BQ5605_C040g11906</name>
    <name evidence="2" type="ORF">BQ5605_C040G11906</name>
</gene>
<feature type="region of interest" description="Disordered" evidence="1">
    <location>
        <begin position="1"/>
        <end position="42"/>
    </location>
</feature>
<sequence>MIHHARTNANAFQGHTSAKPTTSRDHQSTNTTPELPTPRSRAAHWRLQLTQQDRVDPIELRKKLRLLLVDKFGEDFVPRPVQIRRTFSARAVQDSKSV</sequence>
<protein>
    <submittedName>
        <fullName evidence="2">BQ5605_C040g11906 protein</fullName>
    </submittedName>
</protein>
<keyword evidence="3" id="KW-1185">Reference proteome</keyword>
<accession>A0A2X0MTM3</accession>
<name>A0A2X0MTM3_9BASI</name>
<feature type="compositionally biased region" description="Polar residues" evidence="1">
    <location>
        <begin position="7"/>
        <end position="21"/>
    </location>
</feature>
<evidence type="ECO:0000313" key="3">
    <source>
        <dbReference type="Proteomes" id="UP000249464"/>
    </source>
</evidence>
<dbReference type="Proteomes" id="UP000249464">
    <property type="component" value="Unassembled WGS sequence"/>
</dbReference>